<dbReference type="GO" id="GO:0015940">
    <property type="term" value="P:pantothenate biosynthetic process"/>
    <property type="evidence" value="ECO:0007669"/>
    <property type="project" value="UniProtKB-UniPathway"/>
</dbReference>
<proteinExistence type="inferred from homology"/>
<evidence type="ECO:0000256" key="3">
    <source>
        <dbReference type="ARBA" id="ARBA00011881"/>
    </source>
</evidence>
<comment type="pathway">
    <text evidence="1 7">Cofactor biosynthesis; (R)-pantothenate biosynthesis; (R)-pantoate from 3-methyl-2-oxobutanoate: step 1/2.</text>
</comment>
<dbReference type="InterPro" id="IPR003700">
    <property type="entry name" value="Pantoate_hydroxy_MeTrfase"/>
</dbReference>
<dbReference type="OrthoDB" id="425211at2759"/>
<comment type="function">
    <text evidence="7">Catalyzes the reversible reaction in which hydroxymethyl group from 5,10-methylenetetrahydrofolate is transferred onto alpha-ketoisovalerate to form ketopantoate.</text>
</comment>
<dbReference type="PANTHER" id="PTHR20881">
    <property type="entry name" value="3-METHYL-2-OXOBUTANOATE HYDROXYMETHYLTRANSFERASE"/>
    <property type="match status" value="1"/>
</dbReference>
<dbReference type="InterPro" id="IPR015813">
    <property type="entry name" value="Pyrv/PenolPyrv_kinase-like_dom"/>
</dbReference>
<evidence type="ECO:0000256" key="5">
    <source>
        <dbReference type="ARBA" id="ARBA00022679"/>
    </source>
</evidence>
<evidence type="ECO:0000256" key="4">
    <source>
        <dbReference type="ARBA" id="ARBA00012618"/>
    </source>
</evidence>
<protein>
    <recommendedName>
        <fullName evidence="4 7">3-methyl-2-oxobutanoate hydroxymethyltransferase</fullName>
        <ecNumber evidence="4 7">2.1.2.11</ecNumber>
    </recommendedName>
</protein>
<dbReference type="PANTHER" id="PTHR20881:SF0">
    <property type="entry name" value="3-METHYL-2-OXOBUTANOATE HYDROXYMETHYLTRANSFERASE"/>
    <property type="match status" value="1"/>
</dbReference>
<dbReference type="RefSeq" id="XP_020077358.1">
    <property type="nucleotide sequence ID" value="XM_020221228.1"/>
</dbReference>
<reference evidence="9" key="1">
    <citation type="submission" date="2016-05" db="EMBL/GenBank/DDBJ databases">
        <title>Comparative genomics of biotechnologically important yeasts.</title>
        <authorList>
            <consortium name="DOE Joint Genome Institute"/>
            <person name="Riley R."/>
            <person name="Haridas S."/>
            <person name="Wolfe K.H."/>
            <person name="Lopes M.R."/>
            <person name="Hittinger C.T."/>
            <person name="Goker M."/>
            <person name="Salamov A."/>
            <person name="Wisecaver J."/>
            <person name="Long T.M."/>
            <person name="Aerts A.L."/>
            <person name="Barry K."/>
            <person name="Choi C."/>
            <person name="Clum A."/>
            <person name="Coughlan A.Y."/>
            <person name="Deshpande S."/>
            <person name="Douglass A.P."/>
            <person name="Hanson S.J."/>
            <person name="Klenk H.-P."/>
            <person name="Labutti K."/>
            <person name="Lapidus A."/>
            <person name="Lindquist E."/>
            <person name="Lipzen A."/>
            <person name="Meier-Kolthoff J.P."/>
            <person name="Ohm R.A."/>
            <person name="Otillar R.P."/>
            <person name="Pangilinan J."/>
            <person name="Peng Y."/>
            <person name="Rokas A."/>
            <person name="Rosa C.A."/>
            <person name="Scheuner C."/>
            <person name="Sibirny A.A."/>
            <person name="Slot J.C."/>
            <person name="Stielow J.B."/>
            <person name="Sun H."/>
            <person name="Kurtzman C.P."/>
            <person name="Blackwell M."/>
            <person name="Grigoriev I.V."/>
            <person name="Jeffries T.W."/>
        </authorList>
    </citation>
    <scope>NUCLEOTIDE SEQUENCE [LARGE SCALE GENOMIC DNA]</scope>
    <source>
        <strain evidence="9">NRRL Y-1933</strain>
    </source>
</reference>
<dbReference type="FunFam" id="3.20.20.60:FF:000003">
    <property type="entry name" value="3-methyl-2-oxobutanoate hydroxymethyltransferase"/>
    <property type="match status" value="1"/>
</dbReference>
<evidence type="ECO:0000256" key="1">
    <source>
        <dbReference type="ARBA" id="ARBA00005033"/>
    </source>
</evidence>
<evidence type="ECO:0000313" key="8">
    <source>
        <dbReference type="EMBL" id="ODV68291.1"/>
    </source>
</evidence>
<evidence type="ECO:0000256" key="7">
    <source>
        <dbReference type="RuleBase" id="RU362100"/>
    </source>
</evidence>
<dbReference type="EMBL" id="KV454540">
    <property type="protein sequence ID" value="ODV68291.1"/>
    <property type="molecule type" value="Genomic_DNA"/>
</dbReference>
<dbReference type="EC" id="2.1.2.11" evidence="4 7"/>
<dbReference type="PIRSF" id="PIRSF000388">
    <property type="entry name" value="Pantoate_hydroxy_MeTrfase"/>
    <property type="match status" value="1"/>
</dbReference>
<dbReference type="InterPro" id="IPR040442">
    <property type="entry name" value="Pyrv_kinase-like_dom_sf"/>
</dbReference>
<dbReference type="SUPFAM" id="SSF51621">
    <property type="entry name" value="Phosphoenolpyruvate/pyruvate domain"/>
    <property type="match status" value="1"/>
</dbReference>
<dbReference type="STRING" id="984485.A0A1E4RM77"/>
<comment type="catalytic activity">
    <reaction evidence="6 7">
        <text>(6R)-5,10-methylene-5,6,7,8-tetrahydrofolate + 3-methyl-2-oxobutanoate + H2O = 2-dehydropantoate + (6S)-5,6,7,8-tetrahydrofolate</text>
        <dbReference type="Rhea" id="RHEA:11824"/>
        <dbReference type="ChEBI" id="CHEBI:11561"/>
        <dbReference type="ChEBI" id="CHEBI:11851"/>
        <dbReference type="ChEBI" id="CHEBI:15377"/>
        <dbReference type="ChEBI" id="CHEBI:15636"/>
        <dbReference type="ChEBI" id="CHEBI:57453"/>
        <dbReference type="EC" id="2.1.2.11"/>
    </reaction>
</comment>
<accession>A0A1E4RM77</accession>
<comment type="subunit">
    <text evidence="3">Homotetramer.</text>
</comment>
<sequence>MAEECQFDINLVGDSLAMVALGYEDTNEIPFEEMLYHIKLVYRGNKKSFILADLPFGSYEKSHEQAIESCIKMVKYGKANGIKIEGGEENFDLIRKITSIGIPVMAHTGLTPQHHNVMGGFKLQGNTKNQAIKIYNDCLSLQKAGAFLILLECVPNKLAQEITNKLSVPTIGIGAGPYCSGQVLVMADVLGMNNNPHQPKFVKSYENFFEKGVAALNNYQNEVKNNQFPLADVHGYKMKSEVLNELKEYTKLL</sequence>
<dbReference type="GO" id="GO:0000287">
    <property type="term" value="F:magnesium ion binding"/>
    <property type="evidence" value="ECO:0007669"/>
    <property type="project" value="TreeGrafter"/>
</dbReference>
<evidence type="ECO:0000313" key="9">
    <source>
        <dbReference type="Proteomes" id="UP000095085"/>
    </source>
</evidence>
<dbReference type="AlphaFoldDB" id="A0A1E4RM77"/>
<dbReference type="Proteomes" id="UP000095085">
    <property type="component" value="Unassembled WGS sequence"/>
</dbReference>
<keyword evidence="5 7" id="KW-0808">Transferase</keyword>
<organism evidence="8 9">
    <name type="scientific">Hyphopichia burtonii NRRL Y-1933</name>
    <dbReference type="NCBI Taxonomy" id="984485"/>
    <lineage>
        <taxon>Eukaryota</taxon>
        <taxon>Fungi</taxon>
        <taxon>Dikarya</taxon>
        <taxon>Ascomycota</taxon>
        <taxon>Saccharomycotina</taxon>
        <taxon>Pichiomycetes</taxon>
        <taxon>Debaryomycetaceae</taxon>
        <taxon>Hyphopichia</taxon>
    </lineage>
</organism>
<name>A0A1E4RM77_9ASCO</name>
<dbReference type="UniPathway" id="UPA00028">
    <property type="reaction ID" value="UER00003"/>
</dbReference>
<dbReference type="CDD" id="cd06557">
    <property type="entry name" value="KPHMT-like"/>
    <property type="match status" value="1"/>
</dbReference>
<dbReference type="NCBIfam" id="NF001452">
    <property type="entry name" value="PRK00311.1"/>
    <property type="match status" value="1"/>
</dbReference>
<dbReference type="GO" id="GO:0003864">
    <property type="term" value="F:3-methyl-2-oxobutanoate hydroxymethyltransferase activity"/>
    <property type="evidence" value="ECO:0007669"/>
    <property type="project" value="UniProtKB-EC"/>
</dbReference>
<comment type="similarity">
    <text evidence="2 7">Belongs to the PanB family.</text>
</comment>
<keyword evidence="8" id="KW-0489">Methyltransferase</keyword>
<gene>
    <name evidence="8" type="ORF">HYPBUDRAFT_152848</name>
</gene>
<dbReference type="Pfam" id="PF02548">
    <property type="entry name" value="Pantoate_transf"/>
    <property type="match status" value="1"/>
</dbReference>
<dbReference type="Gene3D" id="3.20.20.60">
    <property type="entry name" value="Phosphoenolpyruvate-binding domains"/>
    <property type="match status" value="1"/>
</dbReference>
<dbReference type="GO" id="GO:0008168">
    <property type="term" value="F:methyltransferase activity"/>
    <property type="evidence" value="ECO:0007669"/>
    <property type="project" value="UniProtKB-KW"/>
</dbReference>
<keyword evidence="9" id="KW-1185">Reference proteome</keyword>
<keyword evidence="7" id="KW-0566">Pantothenate biosynthesis</keyword>
<dbReference type="GO" id="GO:0032259">
    <property type="term" value="P:methylation"/>
    <property type="evidence" value="ECO:0007669"/>
    <property type="project" value="UniProtKB-KW"/>
</dbReference>
<evidence type="ECO:0000256" key="6">
    <source>
        <dbReference type="ARBA" id="ARBA00049172"/>
    </source>
</evidence>
<dbReference type="GO" id="GO:0005739">
    <property type="term" value="C:mitochondrion"/>
    <property type="evidence" value="ECO:0007669"/>
    <property type="project" value="TreeGrafter"/>
</dbReference>
<dbReference type="NCBIfam" id="TIGR00222">
    <property type="entry name" value="panB"/>
    <property type="match status" value="1"/>
</dbReference>
<evidence type="ECO:0000256" key="2">
    <source>
        <dbReference type="ARBA" id="ARBA00008676"/>
    </source>
</evidence>
<dbReference type="GeneID" id="30995777"/>